<proteinExistence type="predicted"/>
<reference evidence="1 2" key="1">
    <citation type="submission" date="2024-01" db="EMBL/GenBank/DDBJ databases">
        <authorList>
            <person name="Waweru B."/>
        </authorList>
    </citation>
    <scope>NUCLEOTIDE SEQUENCE [LARGE SCALE GENOMIC DNA]</scope>
</reference>
<organism evidence="1 2">
    <name type="scientific">Dovyalis caffra</name>
    <dbReference type="NCBI Taxonomy" id="77055"/>
    <lineage>
        <taxon>Eukaryota</taxon>
        <taxon>Viridiplantae</taxon>
        <taxon>Streptophyta</taxon>
        <taxon>Embryophyta</taxon>
        <taxon>Tracheophyta</taxon>
        <taxon>Spermatophyta</taxon>
        <taxon>Magnoliopsida</taxon>
        <taxon>eudicotyledons</taxon>
        <taxon>Gunneridae</taxon>
        <taxon>Pentapetalae</taxon>
        <taxon>rosids</taxon>
        <taxon>fabids</taxon>
        <taxon>Malpighiales</taxon>
        <taxon>Salicaceae</taxon>
        <taxon>Flacourtieae</taxon>
        <taxon>Dovyalis</taxon>
    </lineage>
</organism>
<protein>
    <submittedName>
        <fullName evidence="1">Uncharacterized protein</fullName>
    </submittedName>
</protein>
<accession>A0AAV1RZF5</accession>
<evidence type="ECO:0000313" key="1">
    <source>
        <dbReference type="EMBL" id="CAK7341447.1"/>
    </source>
</evidence>
<dbReference type="EMBL" id="CAWUPB010001160">
    <property type="protein sequence ID" value="CAK7341447.1"/>
    <property type="molecule type" value="Genomic_DNA"/>
</dbReference>
<evidence type="ECO:0000313" key="2">
    <source>
        <dbReference type="Proteomes" id="UP001314170"/>
    </source>
</evidence>
<name>A0AAV1RZF5_9ROSI</name>
<dbReference type="Proteomes" id="UP001314170">
    <property type="component" value="Unassembled WGS sequence"/>
</dbReference>
<keyword evidence="2" id="KW-1185">Reference proteome</keyword>
<gene>
    <name evidence="1" type="ORF">DCAF_LOCUS16289</name>
</gene>
<sequence>MEVVYQNSLAENIASETPTVHIRVSCNPYVKVVKHLDKLPRDPSRGECQRHHGLEPSFWAHLENHFGASKWHDSGLPDALDRHMLTKT</sequence>
<dbReference type="AlphaFoldDB" id="A0AAV1RZF5"/>
<comment type="caution">
    <text evidence="1">The sequence shown here is derived from an EMBL/GenBank/DDBJ whole genome shotgun (WGS) entry which is preliminary data.</text>
</comment>